<dbReference type="AlphaFoldDB" id="A0A518EKL3"/>
<dbReference type="Proteomes" id="UP000320390">
    <property type="component" value="Chromosome"/>
</dbReference>
<dbReference type="GO" id="GO:0000287">
    <property type="term" value="F:magnesium ion binding"/>
    <property type="evidence" value="ECO:0007669"/>
    <property type="project" value="TreeGrafter"/>
</dbReference>
<dbReference type="GO" id="GO:0018838">
    <property type="term" value="F:mandelate racemase activity"/>
    <property type="evidence" value="ECO:0007669"/>
    <property type="project" value="UniProtKB-EC"/>
</dbReference>
<dbReference type="SFLD" id="SFLDS00001">
    <property type="entry name" value="Enolase"/>
    <property type="match status" value="1"/>
</dbReference>
<feature type="domain" description="Mandelate racemase/muconate lactonizing enzyme C-terminal" evidence="4">
    <location>
        <begin position="149"/>
        <end position="246"/>
    </location>
</feature>
<dbReference type="Gene3D" id="3.30.390.10">
    <property type="entry name" value="Enolase-like, N-terminal domain"/>
    <property type="match status" value="1"/>
</dbReference>
<dbReference type="InterPro" id="IPR029017">
    <property type="entry name" value="Enolase-like_N"/>
</dbReference>
<evidence type="ECO:0000313" key="5">
    <source>
        <dbReference type="EMBL" id="QDV04632.1"/>
    </source>
</evidence>
<dbReference type="GO" id="GO:0016836">
    <property type="term" value="F:hydro-lyase activity"/>
    <property type="evidence" value="ECO:0007669"/>
    <property type="project" value="TreeGrafter"/>
</dbReference>
<dbReference type="GO" id="GO:0016052">
    <property type="term" value="P:carbohydrate catabolic process"/>
    <property type="evidence" value="ECO:0007669"/>
    <property type="project" value="TreeGrafter"/>
</dbReference>
<sequence>MGPRITKVETAFLRVPLGQRQINDSQSKVDEVEFLTVRLHTDAGVIGVGTNWSYTPGLRAAQVMIEENYAPVLIGKDVTMRKAIIQELFLTNHFVGRVGASRVGIAACEFALWDVVTKRAGVPLWHYLGAARDKVQAYSTDGGWLDWSQEDLVRDATALIERGFHAVKIKLGRKDPSEDYDRIGAVREAVGPKIRIMTDVNCAWTLNIARYWGGKLADFDVFWLEEPMVPENIKAHAELQRAIQIPVAVGETIFTKYAFRDYIEQGAVGIVQADATKLLGIDEWLEVAALAGAHDLPIVPHTNVQQKLHAQLAAATPHCPMLENCYESIKGIWVEPIDVVDGYYQLPNEPGVGLELSEDTLSKHTVATTETH</sequence>
<evidence type="ECO:0000256" key="2">
    <source>
        <dbReference type="ARBA" id="ARBA00022723"/>
    </source>
</evidence>
<dbReference type="SUPFAM" id="SSF51604">
    <property type="entry name" value="Enolase C-terminal domain-like"/>
    <property type="match status" value="1"/>
</dbReference>
<dbReference type="RefSeq" id="WP_145194086.1">
    <property type="nucleotide sequence ID" value="NZ_CP036434.1"/>
</dbReference>
<dbReference type="CDD" id="cd03316">
    <property type="entry name" value="MR_like"/>
    <property type="match status" value="1"/>
</dbReference>
<evidence type="ECO:0000256" key="3">
    <source>
        <dbReference type="ARBA" id="ARBA00022842"/>
    </source>
</evidence>
<evidence type="ECO:0000313" key="6">
    <source>
        <dbReference type="Proteomes" id="UP000320390"/>
    </source>
</evidence>
<name>A0A518EKL3_9BACT</name>
<accession>A0A518EKL3</accession>
<dbReference type="EMBL" id="CP036434">
    <property type="protein sequence ID" value="QDV04632.1"/>
    <property type="molecule type" value="Genomic_DNA"/>
</dbReference>
<evidence type="ECO:0000259" key="4">
    <source>
        <dbReference type="SMART" id="SM00922"/>
    </source>
</evidence>
<comment type="cofactor">
    <cofactor evidence="1">
        <name>Mg(2+)</name>
        <dbReference type="ChEBI" id="CHEBI:18420"/>
    </cofactor>
</comment>
<dbReference type="InterPro" id="IPR029065">
    <property type="entry name" value="Enolase_C-like"/>
</dbReference>
<dbReference type="InterPro" id="IPR046945">
    <property type="entry name" value="RHMD-like"/>
</dbReference>
<keyword evidence="2" id="KW-0479">Metal-binding</keyword>
<dbReference type="Pfam" id="PF02746">
    <property type="entry name" value="MR_MLE_N"/>
    <property type="match status" value="1"/>
</dbReference>
<dbReference type="Pfam" id="PF13378">
    <property type="entry name" value="MR_MLE_C"/>
    <property type="match status" value="1"/>
</dbReference>
<keyword evidence="3" id="KW-0460">Magnesium</keyword>
<dbReference type="Gene3D" id="3.20.20.120">
    <property type="entry name" value="Enolase-like C-terminal domain"/>
    <property type="match status" value="1"/>
</dbReference>
<dbReference type="InterPro" id="IPR013341">
    <property type="entry name" value="Mandelate_racemase_N_dom"/>
</dbReference>
<dbReference type="SMART" id="SM00922">
    <property type="entry name" value="MR_MLE"/>
    <property type="match status" value="1"/>
</dbReference>
<dbReference type="SUPFAM" id="SSF54826">
    <property type="entry name" value="Enolase N-terminal domain-like"/>
    <property type="match status" value="1"/>
</dbReference>
<evidence type="ECO:0000256" key="1">
    <source>
        <dbReference type="ARBA" id="ARBA00001946"/>
    </source>
</evidence>
<dbReference type="InterPro" id="IPR013342">
    <property type="entry name" value="Mandelate_racemase_C"/>
</dbReference>
<dbReference type="OrthoDB" id="9785902at2"/>
<organism evidence="5 6">
    <name type="scientific">Saltatorellus ferox</name>
    <dbReference type="NCBI Taxonomy" id="2528018"/>
    <lineage>
        <taxon>Bacteria</taxon>
        <taxon>Pseudomonadati</taxon>
        <taxon>Planctomycetota</taxon>
        <taxon>Planctomycetia</taxon>
        <taxon>Planctomycetia incertae sedis</taxon>
        <taxon>Saltatorellus</taxon>
    </lineage>
</organism>
<gene>
    <name evidence="5" type="primary">mdlA</name>
    <name evidence="5" type="ORF">Poly30_01230</name>
</gene>
<dbReference type="GO" id="GO:0009063">
    <property type="term" value="P:amino acid catabolic process"/>
    <property type="evidence" value="ECO:0007669"/>
    <property type="project" value="InterPro"/>
</dbReference>
<dbReference type="PANTHER" id="PTHR13794:SF58">
    <property type="entry name" value="MITOCHONDRIAL ENOLASE SUPERFAMILY MEMBER 1"/>
    <property type="match status" value="1"/>
</dbReference>
<dbReference type="EC" id="5.1.2.2" evidence="5"/>
<keyword evidence="5" id="KW-0413">Isomerase</keyword>
<dbReference type="InterPro" id="IPR036849">
    <property type="entry name" value="Enolase-like_C_sf"/>
</dbReference>
<reference evidence="5 6" key="1">
    <citation type="submission" date="2019-02" db="EMBL/GenBank/DDBJ databases">
        <title>Deep-cultivation of Planctomycetes and their phenomic and genomic characterization uncovers novel biology.</title>
        <authorList>
            <person name="Wiegand S."/>
            <person name="Jogler M."/>
            <person name="Boedeker C."/>
            <person name="Pinto D."/>
            <person name="Vollmers J."/>
            <person name="Rivas-Marin E."/>
            <person name="Kohn T."/>
            <person name="Peeters S.H."/>
            <person name="Heuer A."/>
            <person name="Rast P."/>
            <person name="Oberbeckmann S."/>
            <person name="Bunk B."/>
            <person name="Jeske O."/>
            <person name="Meyerdierks A."/>
            <person name="Storesund J.E."/>
            <person name="Kallscheuer N."/>
            <person name="Luecker S."/>
            <person name="Lage O.M."/>
            <person name="Pohl T."/>
            <person name="Merkel B.J."/>
            <person name="Hornburger P."/>
            <person name="Mueller R.-W."/>
            <person name="Bruemmer F."/>
            <person name="Labrenz M."/>
            <person name="Spormann A.M."/>
            <person name="Op den Camp H."/>
            <person name="Overmann J."/>
            <person name="Amann R."/>
            <person name="Jetten M.S.M."/>
            <person name="Mascher T."/>
            <person name="Medema M.H."/>
            <person name="Devos D.P."/>
            <person name="Kaster A.-K."/>
            <person name="Ovreas L."/>
            <person name="Rohde M."/>
            <person name="Galperin M.Y."/>
            <person name="Jogler C."/>
        </authorList>
    </citation>
    <scope>NUCLEOTIDE SEQUENCE [LARGE SCALE GENOMIC DNA]</scope>
    <source>
        <strain evidence="5 6">Poly30</strain>
    </source>
</reference>
<proteinExistence type="predicted"/>
<dbReference type="SFLD" id="SFLDG00179">
    <property type="entry name" value="mandelate_racemase"/>
    <property type="match status" value="1"/>
</dbReference>
<protein>
    <submittedName>
        <fullName evidence="5">Mandelate racemase</fullName>
        <ecNumber evidence="5">5.1.2.2</ecNumber>
    </submittedName>
</protein>
<dbReference type="PANTHER" id="PTHR13794">
    <property type="entry name" value="ENOLASE SUPERFAMILY, MANDELATE RACEMASE"/>
    <property type="match status" value="1"/>
</dbReference>
<dbReference type="PROSITE" id="PS00909">
    <property type="entry name" value="MR_MLE_2"/>
    <property type="match status" value="1"/>
</dbReference>
<dbReference type="InterPro" id="IPR018110">
    <property type="entry name" value="Mandel_Rmase/mucon_lact_enz_CS"/>
</dbReference>
<keyword evidence="6" id="KW-1185">Reference proteome</keyword>